<evidence type="ECO:0000313" key="2">
    <source>
        <dbReference type="EMBL" id="BCR89864.1"/>
    </source>
</evidence>
<dbReference type="EMBL" id="AP024420">
    <property type="protein sequence ID" value="BCR89864.1"/>
    <property type="molecule type" value="Genomic_DNA"/>
</dbReference>
<dbReference type="InterPro" id="IPR050869">
    <property type="entry name" value="H3K4_H4K5_MeTrfase"/>
</dbReference>
<dbReference type="GeneID" id="66984222"/>
<dbReference type="InterPro" id="IPR046341">
    <property type="entry name" value="SET_dom_sf"/>
</dbReference>
<evidence type="ECO:0000259" key="1">
    <source>
        <dbReference type="Pfam" id="PF00856"/>
    </source>
</evidence>
<dbReference type="PANTHER" id="PTHR12197">
    <property type="entry name" value="HISTONE-LYSINE N-METHYLTRANSFERASE SMYD"/>
    <property type="match status" value="1"/>
</dbReference>
<dbReference type="AlphaFoldDB" id="A0A7R7VS96"/>
<dbReference type="Proteomes" id="UP000637239">
    <property type="component" value="Chromosome 5"/>
</dbReference>
<dbReference type="KEGG" id="ache:ACHE_51062S"/>
<dbReference type="RefSeq" id="XP_043138386.1">
    <property type="nucleotide sequence ID" value="XM_043280847.1"/>
</dbReference>
<dbReference type="PANTHER" id="PTHR12197:SF292">
    <property type="entry name" value="SET DOMAIN-CONTAINING PROTEIN"/>
    <property type="match status" value="1"/>
</dbReference>
<gene>
    <name evidence="2" type="ORF">ACHE_51062S</name>
</gene>
<organism evidence="2 3">
    <name type="scientific">Aspergillus chevalieri</name>
    <name type="common">Eurotium chevalieri</name>
    <dbReference type="NCBI Taxonomy" id="182096"/>
    <lineage>
        <taxon>Eukaryota</taxon>
        <taxon>Fungi</taxon>
        <taxon>Dikarya</taxon>
        <taxon>Ascomycota</taxon>
        <taxon>Pezizomycotina</taxon>
        <taxon>Eurotiomycetes</taxon>
        <taxon>Eurotiomycetidae</taxon>
        <taxon>Eurotiales</taxon>
        <taxon>Aspergillaceae</taxon>
        <taxon>Aspergillus</taxon>
        <taxon>Aspergillus subgen. Aspergillus</taxon>
    </lineage>
</organism>
<reference evidence="2" key="2">
    <citation type="submission" date="2021-02" db="EMBL/GenBank/DDBJ databases">
        <title>Aspergillus chevalieri M1 genome sequence.</title>
        <authorList>
            <person name="Kadooka C."/>
            <person name="Mori K."/>
            <person name="Futagami T."/>
        </authorList>
    </citation>
    <scope>NUCLEOTIDE SEQUENCE</scope>
    <source>
        <strain evidence="2">M1</strain>
    </source>
</reference>
<proteinExistence type="predicted"/>
<accession>A0A7R7VS96</accession>
<dbReference type="SUPFAM" id="SSF82199">
    <property type="entry name" value="SET domain"/>
    <property type="match status" value="1"/>
</dbReference>
<dbReference type="InterPro" id="IPR001214">
    <property type="entry name" value="SET_dom"/>
</dbReference>
<dbReference type="CDD" id="cd20071">
    <property type="entry name" value="SET_SMYD"/>
    <property type="match status" value="1"/>
</dbReference>
<dbReference type="Gene3D" id="2.170.270.10">
    <property type="entry name" value="SET domain"/>
    <property type="match status" value="1"/>
</dbReference>
<name>A0A7R7VS96_ASPCH</name>
<protein>
    <recommendedName>
        <fullName evidence="1">SET domain-containing protein</fullName>
    </recommendedName>
</protein>
<reference evidence="2" key="1">
    <citation type="submission" date="2021-01" db="EMBL/GenBank/DDBJ databases">
        <authorList>
            <consortium name="Aspergillus chevalieri M1 genome sequencing consortium"/>
            <person name="Kazuki M."/>
            <person name="Futagami T."/>
        </authorList>
    </citation>
    <scope>NUCLEOTIDE SEQUENCE</scope>
    <source>
        <strain evidence="2">M1</strain>
    </source>
</reference>
<sequence>MLWIIVRIYAGRHLEMQAKSGSHQHYPWQDKFPYGWRGMDDLRDNMDLWPQAELDIWRRQIETYLSNHQGLPDTEEVLMLVSKEESNAFGLYPGATGIIPFTDQPHKRGPQYALACYQRATMANHSCFPNITWAADERGRIVYTTSRDIAAGEECCIAYFDLSTYVDFQARQKLTKNLFTFACTCERCLKEAQNA</sequence>
<keyword evidence="3" id="KW-1185">Reference proteome</keyword>
<evidence type="ECO:0000313" key="3">
    <source>
        <dbReference type="Proteomes" id="UP000637239"/>
    </source>
</evidence>
<feature type="domain" description="SET" evidence="1">
    <location>
        <begin position="120"/>
        <end position="159"/>
    </location>
</feature>
<dbReference type="Pfam" id="PF00856">
    <property type="entry name" value="SET"/>
    <property type="match status" value="1"/>
</dbReference>